<gene>
    <name evidence="3" type="ORF">FA10DRAFT_266876</name>
</gene>
<proteinExistence type="predicted"/>
<dbReference type="Proteomes" id="UP000245768">
    <property type="component" value="Unassembled WGS sequence"/>
</dbReference>
<dbReference type="GO" id="GO:0016872">
    <property type="term" value="F:intramolecular lyase activity"/>
    <property type="evidence" value="ECO:0007669"/>
    <property type="project" value="InterPro"/>
</dbReference>
<feature type="domain" description="Chalcone isomerase" evidence="2">
    <location>
        <begin position="122"/>
        <end position="331"/>
    </location>
</feature>
<accession>A0A316YMK9</accession>
<dbReference type="GeneID" id="37043601"/>
<dbReference type="InterPro" id="IPR036298">
    <property type="entry name" value="Chalcone_isomerase_sf"/>
</dbReference>
<dbReference type="STRING" id="215250.A0A316YMK9"/>
<dbReference type="PANTHER" id="PTHR47284:SF3">
    <property type="entry name" value="FATTY-ACID-BINDING PROTEIN 2"/>
    <property type="match status" value="1"/>
</dbReference>
<dbReference type="InterPro" id="IPR016087">
    <property type="entry name" value="Chalcone_isomerase"/>
</dbReference>
<dbReference type="Gene3D" id="3.50.70.10">
    <property type="match status" value="1"/>
</dbReference>
<dbReference type="AlphaFoldDB" id="A0A316YMK9"/>
<dbReference type="RefSeq" id="XP_025377590.1">
    <property type="nucleotide sequence ID" value="XM_025521685.1"/>
</dbReference>
<organism evidence="3 4">
    <name type="scientific">Acaromyces ingoldii</name>
    <dbReference type="NCBI Taxonomy" id="215250"/>
    <lineage>
        <taxon>Eukaryota</taxon>
        <taxon>Fungi</taxon>
        <taxon>Dikarya</taxon>
        <taxon>Basidiomycota</taxon>
        <taxon>Ustilaginomycotina</taxon>
        <taxon>Exobasidiomycetes</taxon>
        <taxon>Exobasidiales</taxon>
        <taxon>Cryptobasidiaceae</taxon>
        <taxon>Acaromyces</taxon>
    </lineage>
</organism>
<evidence type="ECO:0000313" key="4">
    <source>
        <dbReference type="Proteomes" id="UP000245768"/>
    </source>
</evidence>
<dbReference type="OrthoDB" id="18193at2759"/>
<dbReference type="PANTHER" id="PTHR47284">
    <property type="entry name" value="FATTY-ACID-BINDING PROTEIN 2"/>
    <property type="match status" value="1"/>
</dbReference>
<reference evidence="3 4" key="1">
    <citation type="journal article" date="2018" name="Mol. Biol. Evol.">
        <title>Broad Genomic Sampling Reveals a Smut Pathogenic Ancestry of the Fungal Clade Ustilaginomycotina.</title>
        <authorList>
            <person name="Kijpornyongpan T."/>
            <person name="Mondo S.J."/>
            <person name="Barry K."/>
            <person name="Sandor L."/>
            <person name="Lee J."/>
            <person name="Lipzen A."/>
            <person name="Pangilinan J."/>
            <person name="LaButti K."/>
            <person name="Hainaut M."/>
            <person name="Henrissat B."/>
            <person name="Grigoriev I.V."/>
            <person name="Spatafora J.W."/>
            <person name="Aime M.C."/>
        </authorList>
    </citation>
    <scope>NUCLEOTIDE SEQUENCE [LARGE SCALE GENOMIC DNA]</scope>
    <source>
        <strain evidence="3 4">MCA 4198</strain>
    </source>
</reference>
<dbReference type="EMBL" id="KZ819636">
    <property type="protein sequence ID" value="PWN90392.1"/>
    <property type="molecule type" value="Genomic_DNA"/>
</dbReference>
<dbReference type="SUPFAM" id="SSF54626">
    <property type="entry name" value="Chalcone isomerase"/>
    <property type="match status" value="1"/>
</dbReference>
<evidence type="ECO:0000256" key="1">
    <source>
        <dbReference type="SAM" id="MobiDB-lite"/>
    </source>
</evidence>
<evidence type="ECO:0000313" key="3">
    <source>
        <dbReference type="EMBL" id="PWN90392.1"/>
    </source>
</evidence>
<evidence type="ECO:0000259" key="2">
    <source>
        <dbReference type="Pfam" id="PF16035"/>
    </source>
</evidence>
<keyword evidence="4" id="KW-1185">Reference proteome</keyword>
<dbReference type="Pfam" id="PF16035">
    <property type="entry name" value="Chalcone_2"/>
    <property type="match status" value="1"/>
</dbReference>
<dbReference type="InterPro" id="IPR016088">
    <property type="entry name" value="Chalcone_isomerase_3-sand"/>
</dbReference>
<protein>
    <recommendedName>
        <fullName evidence="2">Chalcone isomerase domain-containing protein</fullName>
    </recommendedName>
</protein>
<feature type="region of interest" description="Disordered" evidence="1">
    <location>
        <begin position="76"/>
        <end position="107"/>
    </location>
</feature>
<name>A0A316YMK9_9BASI</name>
<sequence length="341" mass="36374">MATPLFRIGGRALAERLTPLRGSALRCQARTFTSSGSSQAAPRARLTPAFIAVAATTAVLAASAYAARPLHLEAPPASAKELPTSLPTSGGKEVRLDPSTKQPFPTKLEKPATSLPFSCGDLVLVGLGVRTVSFLRVQVYVAGLYIDERALKRLEQVPGWKGYQKDWLLDQKQGPSGEQLVAALVDQGVACVIRIVPVRSTDFAHLRDGFTRSIQARAKQARKAKALSDVAEQSLSTSLQALKDAFPRASLPKGQALDLVFAPQSSAVSKLLPGSIAGVSLTLEQEGKILGTVHAPGGSEEEKKFSVARQLMLAYLADKDEISRPFKQSVAEGFESYVNLA</sequence>
<dbReference type="InParanoid" id="A0A316YMK9"/>